<evidence type="ECO:0000256" key="2">
    <source>
        <dbReference type="ARBA" id="ARBA00022679"/>
    </source>
</evidence>
<proteinExistence type="predicted"/>
<name>A0ABV7YFL9_9ACTN</name>
<feature type="domain" description="L,D-TPase catalytic" evidence="8">
    <location>
        <begin position="103"/>
        <end position="228"/>
    </location>
</feature>
<accession>A0ABV7YFL9</accession>
<feature type="compositionally biased region" description="Polar residues" evidence="7">
    <location>
        <begin position="59"/>
        <end position="86"/>
    </location>
</feature>
<dbReference type="Proteomes" id="UP001595699">
    <property type="component" value="Unassembled WGS sequence"/>
</dbReference>
<comment type="pathway">
    <text evidence="1 6">Cell wall biogenesis; peptidoglycan biosynthesis.</text>
</comment>
<keyword evidence="3 6" id="KW-0133">Cell shape</keyword>
<dbReference type="PROSITE" id="PS52029">
    <property type="entry name" value="LD_TPASE"/>
    <property type="match status" value="1"/>
</dbReference>
<dbReference type="Pfam" id="PF03734">
    <property type="entry name" value="YkuD"/>
    <property type="match status" value="1"/>
</dbReference>
<dbReference type="RefSeq" id="WP_205117786.1">
    <property type="nucleotide sequence ID" value="NZ_JAFBCM010000001.1"/>
</dbReference>
<evidence type="ECO:0000256" key="6">
    <source>
        <dbReference type="PROSITE-ProRule" id="PRU01373"/>
    </source>
</evidence>
<dbReference type="GO" id="GO:0016740">
    <property type="term" value="F:transferase activity"/>
    <property type="evidence" value="ECO:0007669"/>
    <property type="project" value="UniProtKB-KW"/>
</dbReference>
<feature type="region of interest" description="Disordered" evidence="7">
    <location>
        <begin position="19"/>
        <end position="101"/>
    </location>
</feature>
<dbReference type="Gene3D" id="2.40.440.10">
    <property type="entry name" value="L,D-transpeptidase catalytic domain-like"/>
    <property type="match status" value="1"/>
</dbReference>
<evidence type="ECO:0000256" key="1">
    <source>
        <dbReference type="ARBA" id="ARBA00004752"/>
    </source>
</evidence>
<organism evidence="9 10">
    <name type="scientific">Tenggerimyces flavus</name>
    <dbReference type="NCBI Taxonomy" id="1708749"/>
    <lineage>
        <taxon>Bacteria</taxon>
        <taxon>Bacillati</taxon>
        <taxon>Actinomycetota</taxon>
        <taxon>Actinomycetes</taxon>
        <taxon>Propionibacteriales</taxon>
        <taxon>Nocardioidaceae</taxon>
        <taxon>Tenggerimyces</taxon>
    </lineage>
</organism>
<dbReference type="EC" id="2.-.-.-" evidence="9"/>
<feature type="active site" description="Nucleophile" evidence="6">
    <location>
        <position position="204"/>
    </location>
</feature>
<gene>
    <name evidence="9" type="ORF">ACFOUW_21515</name>
</gene>
<keyword evidence="10" id="KW-1185">Reference proteome</keyword>
<dbReference type="InterPro" id="IPR005490">
    <property type="entry name" value="LD_TPept_cat_dom"/>
</dbReference>
<keyword evidence="4 6" id="KW-0573">Peptidoglycan synthesis</keyword>
<keyword evidence="2 9" id="KW-0808">Transferase</keyword>
<dbReference type="SUPFAM" id="SSF141523">
    <property type="entry name" value="L,D-transpeptidase catalytic domain-like"/>
    <property type="match status" value="1"/>
</dbReference>
<keyword evidence="5 6" id="KW-0961">Cell wall biogenesis/degradation</keyword>
<evidence type="ECO:0000256" key="7">
    <source>
        <dbReference type="SAM" id="MobiDB-lite"/>
    </source>
</evidence>
<protein>
    <submittedName>
        <fullName evidence="9">L,D-transpeptidase</fullName>
        <ecNumber evidence="9">2.-.-.-</ecNumber>
    </submittedName>
</protein>
<dbReference type="InterPro" id="IPR050979">
    <property type="entry name" value="LD-transpeptidase"/>
</dbReference>
<dbReference type="InterPro" id="IPR038063">
    <property type="entry name" value="Transpep_catalytic_dom"/>
</dbReference>
<sequence>MSSALTVAVALLGASGVFQLPDPSQLTLTADGGTPTAERSDDRASRGTRPETVPPAPSPTTAGKNKNTAPPVEPNQTPEQPATPSSKPKAGEWPLPASSGEGKRIVYDLDDNYVWLVDDDNDVERSYLVSGTKFGQLKPGTFEIYKKREHTTSYHGIETMNYMVSFYKTPKGNGIGFHDIPEFMDSGEPVQTLAQLGTSLSDGCVRQARPDAIALWEFSKVGMKVVIV</sequence>
<reference evidence="10" key="1">
    <citation type="journal article" date="2019" name="Int. J. Syst. Evol. Microbiol.">
        <title>The Global Catalogue of Microorganisms (GCM) 10K type strain sequencing project: providing services to taxonomists for standard genome sequencing and annotation.</title>
        <authorList>
            <consortium name="The Broad Institute Genomics Platform"/>
            <consortium name="The Broad Institute Genome Sequencing Center for Infectious Disease"/>
            <person name="Wu L."/>
            <person name="Ma J."/>
        </authorList>
    </citation>
    <scope>NUCLEOTIDE SEQUENCE [LARGE SCALE GENOMIC DNA]</scope>
    <source>
        <strain evidence="10">CGMCC 4.7241</strain>
    </source>
</reference>
<dbReference type="PANTHER" id="PTHR30582:SF2">
    <property type="entry name" value="L,D-TRANSPEPTIDASE YCIB-RELATED"/>
    <property type="match status" value="1"/>
</dbReference>
<evidence type="ECO:0000313" key="10">
    <source>
        <dbReference type="Proteomes" id="UP001595699"/>
    </source>
</evidence>
<dbReference type="PANTHER" id="PTHR30582">
    <property type="entry name" value="L,D-TRANSPEPTIDASE"/>
    <property type="match status" value="1"/>
</dbReference>
<comment type="caution">
    <text evidence="9">The sequence shown here is derived from an EMBL/GenBank/DDBJ whole genome shotgun (WGS) entry which is preliminary data.</text>
</comment>
<evidence type="ECO:0000256" key="3">
    <source>
        <dbReference type="ARBA" id="ARBA00022960"/>
    </source>
</evidence>
<dbReference type="EMBL" id="JBHRZH010000018">
    <property type="protein sequence ID" value="MFC3763431.1"/>
    <property type="molecule type" value="Genomic_DNA"/>
</dbReference>
<feature type="compositionally biased region" description="Basic and acidic residues" evidence="7">
    <location>
        <begin position="38"/>
        <end position="49"/>
    </location>
</feature>
<evidence type="ECO:0000259" key="8">
    <source>
        <dbReference type="PROSITE" id="PS52029"/>
    </source>
</evidence>
<dbReference type="CDD" id="cd16913">
    <property type="entry name" value="YkuD_like"/>
    <property type="match status" value="1"/>
</dbReference>
<evidence type="ECO:0000256" key="4">
    <source>
        <dbReference type="ARBA" id="ARBA00022984"/>
    </source>
</evidence>
<feature type="active site" description="Proton donor/acceptor" evidence="6">
    <location>
        <position position="178"/>
    </location>
</feature>
<evidence type="ECO:0000256" key="5">
    <source>
        <dbReference type="ARBA" id="ARBA00023316"/>
    </source>
</evidence>
<evidence type="ECO:0000313" key="9">
    <source>
        <dbReference type="EMBL" id="MFC3763431.1"/>
    </source>
</evidence>